<dbReference type="VEuPathDB" id="FungiDB:RhiirA1_505611"/>
<reference evidence="4 5" key="2">
    <citation type="submission" date="2017-09" db="EMBL/GenBank/DDBJ databases">
        <title>Extensive intraspecific genome diversity in a model arbuscular mycorrhizal fungus.</title>
        <authorList>
            <person name="Chen E.C."/>
            <person name="Morin E."/>
            <person name="Beaudet D."/>
            <person name="Noel J."/>
            <person name="Ndikumana S."/>
            <person name="Charron P."/>
            <person name="St-Onge C."/>
            <person name="Giorgi J."/>
            <person name="Grigoriev I.V."/>
            <person name="Roux C."/>
            <person name="Martin F.M."/>
            <person name="Corradi N."/>
        </authorList>
    </citation>
    <scope>NUCLEOTIDE SEQUENCE [LARGE SCALE GENOMIC DNA]</scope>
    <source>
        <strain evidence="4 5">A5</strain>
    </source>
</reference>
<dbReference type="NCBIfam" id="TIGR00121">
    <property type="entry name" value="birA_ligase"/>
    <property type="match status" value="1"/>
</dbReference>
<sequence>MEFGSTVLYGEVVSSTQTLLDKNYKFTKNLPTGLVFVATQQIQGRGRGSNSWISPPGCLQFSIILRHPSNSSSPVVFIQYLLSLAVVEAVRTKKGYEDIPLRLKWPNDIYVESSSPNDESVKSPKIIKIGGVIVNSQYTQDELDEFLLIAGCGVNVSNLAPTTAINHIISLYNHANNTQLEEFSQEQLLAAILVKFESFYSDFCRNGYGFEPFLDIYYERWLHTDQVVNLETHDNQKAHIIGINEFGYLKASTISDGVNLEEIITLEPGGNSFDMMKGMITRKL</sequence>
<dbReference type="Proteomes" id="UP000232722">
    <property type="component" value="Unassembled WGS sequence"/>
</dbReference>
<dbReference type="EMBL" id="LLXJ01000312">
    <property type="protein sequence ID" value="PKC11397.1"/>
    <property type="molecule type" value="Genomic_DNA"/>
</dbReference>
<evidence type="ECO:0000313" key="5">
    <source>
        <dbReference type="Proteomes" id="UP000232722"/>
    </source>
</evidence>
<comment type="similarity">
    <text evidence="1">Belongs to the biotin--protein ligase family.</text>
</comment>
<gene>
    <name evidence="4" type="ORF">RhiirA5_120490</name>
</gene>
<comment type="caution">
    <text evidence="4">The sequence shown here is derived from an EMBL/GenBank/DDBJ whole genome shotgun (WGS) entry which is preliminary data.</text>
</comment>
<dbReference type="CDD" id="cd16442">
    <property type="entry name" value="BPL"/>
    <property type="match status" value="1"/>
</dbReference>
<dbReference type="Gene3D" id="3.30.930.10">
    <property type="entry name" value="Bira Bifunctional Protein, Domain 2"/>
    <property type="match status" value="1"/>
</dbReference>
<dbReference type="PROSITE" id="PS51733">
    <property type="entry name" value="BPL_LPL_CATALYTIC"/>
    <property type="match status" value="1"/>
</dbReference>
<dbReference type="SUPFAM" id="SSF55681">
    <property type="entry name" value="Class II aaRS and biotin synthetases"/>
    <property type="match status" value="1"/>
</dbReference>
<keyword evidence="2" id="KW-0436">Ligase</keyword>
<organism evidence="4 5">
    <name type="scientific">Rhizophagus irregularis</name>
    <dbReference type="NCBI Taxonomy" id="588596"/>
    <lineage>
        <taxon>Eukaryota</taxon>
        <taxon>Fungi</taxon>
        <taxon>Fungi incertae sedis</taxon>
        <taxon>Mucoromycota</taxon>
        <taxon>Glomeromycotina</taxon>
        <taxon>Glomeromycetes</taxon>
        <taxon>Glomerales</taxon>
        <taxon>Glomeraceae</taxon>
        <taxon>Rhizophagus</taxon>
    </lineage>
</organism>
<dbReference type="InterPro" id="IPR045864">
    <property type="entry name" value="aa-tRNA-synth_II/BPL/LPL"/>
</dbReference>
<dbReference type="PANTHER" id="PTHR12835">
    <property type="entry name" value="BIOTIN PROTEIN LIGASE"/>
    <property type="match status" value="1"/>
</dbReference>
<evidence type="ECO:0000259" key="3">
    <source>
        <dbReference type="PROSITE" id="PS51733"/>
    </source>
</evidence>
<accession>A0A2N0PX59</accession>
<evidence type="ECO:0000256" key="1">
    <source>
        <dbReference type="ARBA" id="ARBA00009934"/>
    </source>
</evidence>
<dbReference type="Pfam" id="PF03099">
    <property type="entry name" value="BPL_LplA_LipB"/>
    <property type="match status" value="1"/>
</dbReference>
<evidence type="ECO:0000313" key="4">
    <source>
        <dbReference type="EMBL" id="PKC11397.1"/>
    </source>
</evidence>
<dbReference type="InterPro" id="IPR004408">
    <property type="entry name" value="Biotin_CoA_COase_ligase"/>
</dbReference>
<dbReference type="GO" id="GO:0005737">
    <property type="term" value="C:cytoplasm"/>
    <property type="evidence" value="ECO:0007669"/>
    <property type="project" value="TreeGrafter"/>
</dbReference>
<dbReference type="AlphaFoldDB" id="A0A2N0PX59"/>
<evidence type="ECO:0000256" key="2">
    <source>
        <dbReference type="ARBA" id="ARBA00022598"/>
    </source>
</evidence>
<dbReference type="VEuPathDB" id="FungiDB:RhiirFUN_017243"/>
<name>A0A2N0PX59_9GLOM</name>
<protein>
    <submittedName>
        <fullName evidence="4">Class II aaRS and biotin synthetase</fullName>
    </submittedName>
</protein>
<feature type="domain" description="BPL/LPL catalytic" evidence="3">
    <location>
        <begin position="1"/>
        <end position="204"/>
    </location>
</feature>
<dbReference type="VEuPathDB" id="FungiDB:FUN_013843"/>
<dbReference type="PANTHER" id="PTHR12835:SF5">
    <property type="entry name" value="BIOTIN--PROTEIN LIGASE"/>
    <property type="match status" value="1"/>
</dbReference>
<dbReference type="InterPro" id="IPR004143">
    <property type="entry name" value="BPL_LPL_catalytic"/>
</dbReference>
<reference evidence="4 5" key="1">
    <citation type="submission" date="2016-04" db="EMBL/GenBank/DDBJ databases">
        <title>Genome analyses suggest a sexual origin of heterokaryosis in a supposedly ancient asexual fungus.</title>
        <authorList>
            <person name="Ropars J."/>
            <person name="Sedzielewska K."/>
            <person name="Noel J."/>
            <person name="Charron P."/>
            <person name="Farinelli L."/>
            <person name="Marton T."/>
            <person name="Kruger M."/>
            <person name="Pelin A."/>
            <person name="Brachmann A."/>
            <person name="Corradi N."/>
        </authorList>
    </citation>
    <scope>NUCLEOTIDE SEQUENCE [LARGE SCALE GENOMIC DNA]</scope>
    <source>
        <strain evidence="4 5">A5</strain>
    </source>
</reference>
<dbReference type="GO" id="GO:0004077">
    <property type="term" value="F:biotin--[biotin carboxyl-carrier protein] ligase activity"/>
    <property type="evidence" value="ECO:0007669"/>
    <property type="project" value="InterPro"/>
</dbReference>
<proteinExistence type="inferred from homology"/>